<evidence type="ECO:0000313" key="2">
    <source>
        <dbReference type="EMBL" id="EEZ72828.1"/>
    </source>
</evidence>
<feature type="non-terminal residue" evidence="2">
    <location>
        <position position="43"/>
    </location>
</feature>
<gene>
    <name evidence="2" type="ORF">NEICINOT_03262</name>
</gene>
<evidence type="ECO:0000256" key="1">
    <source>
        <dbReference type="SAM" id="MobiDB-lite"/>
    </source>
</evidence>
<dbReference type="EMBL" id="ACDY02000001">
    <property type="protein sequence ID" value="EEZ72828.1"/>
    <property type="molecule type" value="Genomic_DNA"/>
</dbReference>
<protein>
    <submittedName>
        <fullName evidence="2">Uncharacterized protein</fullName>
    </submittedName>
</protein>
<evidence type="ECO:0000313" key="3">
    <source>
        <dbReference type="Proteomes" id="UP000003294"/>
    </source>
</evidence>
<reference evidence="2 3" key="1">
    <citation type="submission" date="2009-10" db="EMBL/GenBank/DDBJ databases">
        <authorList>
            <person name="Weinstock G."/>
            <person name="Sodergren E."/>
            <person name="Clifton S."/>
            <person name="Fulton L."/>
            <person name="Fulton B."/>
            <person name="Courtney L."/>
            <person name="Fronick C."/>
            <person name="Harrison M."/>
            <person name="Strong C."/>
            <person name="Farmer C."/>
            <person name="Delahaunty K."/>
            <person name="Markovic C."/>
            <person name="Hall O."/>
            <person name="Minx P."/>
            <person name="Tomlinson C."/>
            <person name="Mitreva M."/>
            <person name="Nelson J."/>
            <person name="Hou S."/>
            <person name="Wollam A."/>
            <person name="Pepin K.H."/>
            <person name="Johnson M."/>
            <person name="Bhonagiri V."/>
            <person name="Nash W.E."/>
            <person name="Warren W."/>
            <person name="Chinwalla A."/>
            <person name="Mardis E.R."/>
            <person name="Wilson R.K."/>
        </authorList>
    </citation>
    <scope>NUCLEOTIDE SEQUENCE [LARGE SCALE GENOMIC DNA]</scope>
    <source>
        <strain evidence="2 3">ATCC 14685</strain>
    </source>
</reference>
<feature type="compositionally biased region" description="Low complexity" evidence="1">
    <location>
        <begin position="7"/>
        <end position="18"/>
    </location>
</feature>
<organism evidence="2 3">
    <name type="scientific">Neisseria cinerea ATCC 14685</name>
    <dbReference type="NCBI Taxonomy" id="546262"/>
    <lineage>
        <taxon>Bacteria</taxon>
        <taxon>Pseudomonadati</taxon>
        <taxon>Pseudomonadota</taxon>
        <taxon>Betaproteobacteria</taxon>
        <taxon>Neisseriales</taxon>
        <taxon>Neisseriaceae</taxon>
        <taxon>Neisseria</taxon>
    </lineage>
</organism>
<feature type="region of interest" description="Disordered" evidence="1">
    <location>
        <begin position="1"/>
        <end position="43"/>
    </location>
</feature>
<dbReference type="Proteomes" id="UP000003294">
    <property type="component" value="Unassembled WGS sequence"/>
</dbReference>
<accession>D0W0U5</accession>
<sequence>MKHQPQAGEAAHFASEAANSREARGGLAISARGGVPTAPPRRE</sequence>
<comment type="caution">
    <text evidence="2">The sequence shown here is derived from an EMBL/GenBank/DDBJ whole genome shotgun (WGS) entry which is preliminary data.</text>
</comment>
<proteinExistence type="predicted"/>
<dbReference type="AlphaFoldDB" id="D0W0U5"/>
<name>D0W0U5_NEICI</name>
<dbReference type="STRING" id="546262.NEICINOT_03262"/>